<evidence type="ECO:0000256" key="1">
    <source>
        <dbReference type="SAM" id="MobiDB-lite"/>
    </source>
</evidence>
<evidence type="ECO:0000313" key="2">
    <source>
        <dbReference type="EMBL" id="KOG42939.1"/>
    </source>
</evidence>
<sequence>MTVMLAVRYGFLCHSPLRIPLTVALAMVALTTSIVAVVFTPQSARADGLDRRTVITWNMQGESLAGQPGAKWEQARQYMRQTSVLLLQEAGAGPPSSMLDDNNERVRSITHTTADGDTYENSTWNPETETHEGGPTRSTSSRRTPTAGRTRVAG</sequence>
<reference evidence="3" key="1">
    <citation type="submission" date="2015-07" db="EMBL/GenBank/DDBJ databases">
        <authorList>
            <person name="Ju K.-S."/>
            <person name="Doroghazi J.R."/>
            <person name="Metcalf W.W."/>
        </authorList>
    </citation>
    <scope>NUCLEOTIDE SEQUENCE [LARGE SCALE GENOMIC DNA]</scope>
    <source>
        <strain evidence="3">NRRL 2290</strain>
    </source>
</reference>
<protein>
    <recommendedName>
        <fullName evidence="4">Endonuclease/exonuclease/phosphatase domain-containing protein</fullName>
    </recommendedName>
</protein>
<proteinExistence type="predicted"/>
<dbReference type="AlphaFoldDB" id="A0A0L8LXX1"/>
<comment type="caution">
    <text evidence="2">The sequence shown here is derived from an EMBL/GenBank/DDBJ whole genome shotgun (WGS) entry which is preliminary data.</text>
</comment>
<feature type="region of interest" description="Disordered" evidence="1">
    <location>
        <begin position="90"/>
        <end position="154"/>
    </location>
</feature>
<feature type="compositionally biased region" description="Polar residues" evidence="1">
    <location>
        <begin position="109"/>
        <end position="127"/>
    </location>
</feature>
<feature type="compositionally biased region" description="Low complexity" evidence="1">
    <location>
        <begin position="135"/>
        <end position="154"/>
    </location>
</feature>
<dbReference type="Gene3D" id="3.60.10.10">
    <property type="entry name" value="Endonuclease/exonuclease/phosphatase"/>
    <property type="match status" value="1"/>
</dbReference>
<dbReference type="InterPro" id="IPR036691">
    <property type="entry name" value="Endo/exonu/phosph_ase_sf"/>
</dbReference>
<dbReference type="EMBL" id="LGUS01000013">
    <property type="protein sequence ID" value="KOG42939.1"/>
    <property type="molecule type" value="Genomic_DNA"/>
</dbReference>
<evidence type="ECO:0008006" key="4">
    <source>
        <dbReference type="Google" id="ProtNLM"/>
    </source>
</evidence>
<dbReference type="Proteomes" id="UP000037251">
    <property type="component" value="Unassembled WGS sequence"/>
</dbReference>
<keyword evidence="3" id="KW-1185">Reference proteome</keyword>
<gene>
    <name evidence="2" type="ORF">ADK37_03045</name>
</gene>
<dbReference type="PATRIC" id="fig|67356.5.peg.657"/>
<accession>A0A0L8LXX1</accession>
<evidence type="ECO:0000313" key="3">
    <source>
        <dbReference type="Proteomes" id="UP000037251"/>
    </source>
</evidence>
<name>A0A0L8LXX1_9ACTN</name>
<organism evidence="2 3">
    <name type="scientific">Streptomyces resistomycificus</name>
    <dbReference type="NCBI Taxonomy" id="67356"/>
    <lineage>
        <taxon>Bacteria</taxon>
        <taxon>Bacillati</taxon>
        <taxon>Actinomycetota</taxon>
        <taxon>Actinomycetes</taxon>
        <taxon>Kitasatosporales</taxon>
        <taxon>Streptomycetaceae</taxon>
        <taxon>Streptomyces</taxon>
        <taxon>Streptomyces aurantiacus group</taxon>
    </lineage>
</organism>